<evidence type="ECO:0000256" key="2">
    <source>
        <dbReference type="ARBA" id="ARBA00022729"/>
    </source>
</evidence>
<evidence type="ECO:0000256" key="1">
    <source>
        <dbReference type="ARBA" id="ARBA00010013"/>
    </source>
</evidence>
<comment type="caution">
    <text evidence="3">The sequence shown here is derived from an EMBL/GenBank/DDBJ whole genome shotgun (WGS) entry which is preliminary data.</text>
</comment>
<dbReference type="InterPro" id="IPR018470">
    <property type="entry name" value="Metal-bd_Tp34-typ"/>
</dbReference>
<dbReference type="RefSeq" id="WP_311536027.1">
    <property type="nucleotide sequence ID" value="NZ_JAVRHQ010000026.1"/>
</dbReference>
<gene>
    <name evidence="3" type="ORF">RM553_16345</name>
</gene>
<reference evidence="3 4" key="1">
    <citation type="submission" date="2023-09" db="EMBL/GenBank/DDBJ databases">
        <authorList>
            <person name="Rey-Velasco X."/>
        </authorList>
    </citation>
    <scope>NUCLEOTIDE SEQUENCE [LARGE SCALE GENOMIC DNA]</scope>
    <source>
        <strain evidence="3 4">F363</strain>
    </source>
</reference>
<comment type="similarity">
    <text evidence="1">Belongs to the UPF0423 family.</text>
</comment>
<dbReference type="Pfam" id="PF10634">
    <property type="entry name" value="Iron_transport"/>
    <property type="match status" value="1"/>
</dbReference>
<sequence>MKIEDNAKKIKLAEEQGNALNAAADYMKGMDNYVEKEVEDYIISVVSEEAEGTYQFQDGELKWHVPPKEFNTHMEILVRNKHDKRFIPCLKISAKVFDENDNLVEEKEFPFFWHPFLNHYGANFKIPKEGKYTIEVNFPAPEFPRHDEIKGKRFEKGVNEKFGPLALEAGRKPHGPE</sequence>
<name>A0ABU3CEJ6_9FLAO</name>
<evidence type="ECO:0000313" key="3">
    <source>
        <dbReference type="EMBL" id="MDT0644410.1"/>
    </source>
</evidence>
<dbReference type="InterPro" id="IPR038482">
    <property type="entry name" value="Tp34-type_sf"/>
</dbReference>
<dbReference type="EMBL" id="JAVRHQ010000026">
    <property type="protein sequence ID" value="MDT0644410.1"/>
    <property type="molecule type" value="Genomic_DNA"/>
</dbReference>
<evidence type="ECO:0000313" key="4">
    <source>
        <dbReference type="Proteomes" id="UP001262889"/>
    </source>
</evidence>
<dbReference type="Proteomes" id="UP001262889">
    <property type="component" value="Unassembled WGS sequence"/>
</dbReference>
<keyword evidence="2" id="KW-0732">Signal</keyword>
<proteinExistence type="inferred from homology"/>
<accession>A0ABU3CEJ6</accession>
<protein>
    <submittedName>
        <fullName evidence="3">Iron transporter</fullName>
    </submittedName>
</protein>
<dbReference type="Gene3D" id="2.60.40.2480">
    <property type="entry name" value="Periplasmic metal-binding protein Tp34-type"/>
    <property type="match status" value="1"/>
</dbReference>
<organism evidence="3 4">
    <name type="scientific">Autumnicola tepida</name>
    <dbReference type="NCBI Taxonomy" id="3075595"/>
    <lineage>
        <taxon>Bacteria</taxon>
        <taxon>Pseudomonadati</taxon>
        <taxon>Bacteroidota</taxon>
        <taxon>Flavobacteriia</taxon>
        <taxon>Flavobacteriales</taxon>
        <taxon>Flavobacteriaceae</taxon>
        <taxon>Autumnicola</taxon>
    </lineage>
</organism>
<keyword evidence="4" id="KW-1185">Reference proteome</keyword>